<dbReference type="CDD" id="cd00130">
    <property type="entry name" value="PAS"/>
    <property type="match status" value="1"/>
</dbReference>
<feature type="transmembrane region" description="Helical" evidence="2">
    <location>
        <begin position="64"/>
        <end position="85"/>
    </location>
</feature>
<dbReference type="SUPFAM" id="SSF55073">
    <property type="entry name" value="Nucleotide cyclase"/>
    <property type="match status" value="1"/>
</dbReference>
<dbReference type="Pfam" id="PF08448">
    <property type="entry name" value="PAS_4"/>
    <property type="match status" value="1"/>
</dbReference>
<feature type="domain" description="GGDEF" evidence="3">
    <location>
        <begin position="408"/>
        <end position="541"/>
    </location>
</feature>
<dbReference type="InterPro" id="IPR029787">
    <property type="entry name" value="Nucleotide_cyclase"/>
</dbReference>
<feature type="transmembrane region" description="Helical" evidence="2">
    <location>
        <begin position="138"/>
        <end position="160"/>
    </location>
</feature>
<dbReference type="CDD" id="cd01949">
    <property type="entry name" value="GGDEF"/>
    <property type="match status" value="1"/>
</dbReference>
<dbReference type="AlphaFoldDB" id="A0A6J7HEE9"/>
<evidence type="ECO:0000256" key="2">
    <source>
        <dbReference type="SAM" id="Phobius"/>
    </source>
</evidence>
<feature type="transmembrane region" description="Helical" evidence="2">
    <location>
        <begin position="209"/>
        <end position="234"/>
    </location>
</feature>
<dbReference type="InterPro" id="IPR013656">
    <property type="entry name" value="PAS_4"/>
</dbReference>
<dbReference type="Gene3D" id="3.30.70.270">
    <property type="match status" value="1"/>
</dbReference>
<dbReference type="Pfam" id="PF16927">
    <property type="entry name" value="HisKA_7TM"/>
    <property type="match status" value="1"/>
</dbReference>
<keyword evidence="2" id="KW-1133">Transmembrane helix</keyword>
<dbReference type="PROSITE" id="PS50887">
    <property type="entry name" value="GGDEF"/>
    <property type="match status" value="1"/>
</dbReference>
<dbReference type="InterPro" id="IPR035965">
    <property type="entry name" value="PAS-like_dom_sf"/>
</dbReference>
<dbReference type="InterPro" id="IPR043128">
    <property type="entry name" value="Rev_trsase/Diguanyl_cyclase"/>
</dbReference>
<feature type="transmembrane region" description="Helical" evidence="2">
    <location>
        <begin position="37"/>
        <end position="58"/>
    </location>
</feature>
<sequence length="553" mass="57449">MQGTVWVLVFALAPIITAAVALVAWRRRRDNPAARALALVLVGVSVWCLAVGLVLAPVPPAVRAAGFPAIFLAVGATVVGFLALSRVLADPGWRPRRWLVALVAVEPVLLAVCSSLPATTDLVFGRTDLTAPAGAVQMIGGPLFAAHSAYSYAFIALGLLRLARTALRGPQVVRRQAAVLLASALPPTAGNLVLTVGMQGSGVVDLTPLFFIVTGLVAGWAILRLGLLAVVPVARDQVVETMTDGVLVTDAVGRVIDLNPAARALLTALRPGAGATLLGRPLRELTGPDLLDAVLPDGPGADGTYSTGRAVVEAAPGRWLDVQSVPVASAGRRIGRVTVVRDVTEAQLREADLRRLAQQLAEQVATIDRLRATLAEEAVRDPLTGLHNRRHLDRALLHDLARSVDEGLPVAVVLVDVDRFKSVNDRFGHGTGDAVLCAVAAELRAGTRTADTVARAGGEEFVLVLPGADEAEALARAETVRARVGALQHPVPDGVLAVTLSAGVAVARHGGRGAADLLARADRALYRAKSGGRDRVVVAGDAGADVRDVLSTA</sequence>
<dbReference type="FunFam" id="3.30.70.270:FF:000001">
    <property type="entry name" value="Diguanylate cyclase domain protein"/>
    <property type="match status" value="1"/>
</dbReference>
<dbReference type="InterPro" id="IPR000160">
    <property type="entry name" value="GGDEF_dom"/>
</dbReference>
<organism evidence="4">
    <name type="scientific">freshwater metagenome</name>
    <dbReference type="NCBI Taxonomy" id="449393"/>
    <lineage>
        <taxon>unclassified sequences</taxon>
        <taxon>metagenomes</taxon>
        <taxon>ecological metagenomes</taxon>
    </lineage>
</organism>
<dbReference type="Gene3D" id="3.30.450.20">
    <property type="entry name" value="PAS domain"/>
    <property type="match status" value="1"/>
</dbReference>
<dbReference type="PANTHER" id="PTHR45138">
    <property type="entry name" value="REGULATORY COMPONENTS OF SENSORY TRANSDUCTION SYSTEM"/>
    <property type="match status" value="1"/>
</dbReference>
<gene>
    <name evidence="4" type="ORF">UFOPK3609_01251</name>
</gene>
<evidence type="ECO:0000256" key="1">
    <source>
        <dbReference type="SAM" id="Coils"/>
    </source>
</evidence>
<feature type="transmembrane region" description="Helical" evidence="2">
    <location>
        <begin position="97"/>
        <end position="118"/>
    </location>
</feature>
<dbReference type="GO" id="GO:0052621">
    <property type="term" value="F:diguanylate cyclase activity"/>
    <property type="evidence" value="ECO:0007669"/>
    <property type="project" value="TreeGrafter"/>
</dbReference>
<keyword evidence="1" id="KW-0175">Coiled coil</keyword>
<dbReference type="GO" id="GO:0043709">
    <property type="term" value="P:cell adhesion involved in single-species biofilm formation"/>
    <property type="evidence" value="ECO:0007669"/>
    <property type="project" value="TreeGrafter"/>
</dbReference>
<feature type="transmembrane region" description="Helical" evidence="2">
    <location>
        <begin position="172"/>
        <end position="189"/>
    </location>
</feature>
<dbReference type="EMBL" id="CAFBMQ010000195">
    <property type="protein sequence ID" value="CAB4918114.1"/>
    <property type="molecule type" value="Genomic_DNA"/>
</dbReference>
<dbReference type="NCBIfam" id="TIGR00254">
    <property type="entry name" value="GGDEF"/>
    <property type="match status" value="1"/>
</dbReference>
<dbReference type="SUPFAM" id="SSF55785">
    <property type="entry name" value="PYP-like sensor domain (PAS domain)"/>
    <property type="match status" value="1"/>
</dbReference>
<dbReference type="GO" id="GO:0005886">
    <property type="term" value="C:plasma membrane"/>
    <property type="evidence" value="ECO:0007669"/>
    <property type="project" value="TreeGrafter"/>
</dbReference>
<protein>
    <submittedName>
        <fullName evidence="4">Unannotated protein</fullName>
    </submittedName>
</protein>
<keyword evidence="2" id="KW-0812">Transmembrane</keyword>
<evidence type="ECO:0000259" key="3">
    <source>
        <dbReference type="PROSITE" id="PS50887"/>
    </source>
</evidence>
<dbReference type="SMART" id="SM00267">
    <property type="entry name" value="GGDEF"/>
    <property type="match status" value="1"/>
</dbReference>
<dbReference type="GO" id="GO:1902201">
    <property type="term" value="P:negative regulation of bacterial-type flagellum-dependent cell motility"/>
    <property type="evidence" value="ECO:0007669"/>
    <property type="project" value="TreeGrafter"/>
</dbReference>
<feature type="coiled-coil region" evidence="1">
    <location>
        <begin position="343"/>
        <end position="373"/>
    </location>
</feature>
<name>A0A6J7HEE9_9ZZZZ</name>
<dbReference type="InterPro" id="IPR000014">
    <property type="entry name" value="PAS"/>
</dbReference>
<dbReference type="Pfam" id="PF00990">
    <property type="entry name" value="GGDEF"/>
    <property type="match status" value="1"/>
</dbReference>
<keyword evidence="2" id="KW-0472">Membrane</keyword>
<dbReference type="InterPro" id="IPR050469">
    <property type="entry name" value="Diguanylate_Cyclase"/>
</dbReference>
<proteinExistence type="predicted"/>
<reference evidence="4" key="1">
    <citation type="submission" date="2020-05" db="EMBL/GenBank/DDBJ databases">
        <authorList>
            <person name="Chiriac C."/>
            <person name="Salcher M."/>
            <person name="Ghai R."/>
            <person name="Kavagutti S V."/>
        </authorList>
    </citation>
    <scope>NUCLEOTIDE SEQUENCE</scope>
</reference>
<evidence type="ECO:0000313" key="4">
    <source>
        <dbReference type="EMBL" id="CAB4918114.1"/>
    </source>
</evidence>
<dbReference type="PANTHER" id="PTHR45138:SF9">
    <property type="entry name" value="DIGUANYLATE CYCLASE DGCM-RELATED"/>
    <property type="match status" value="1"/>
</dbReference>
<feature type="transmembrane region" description="Helical" evidence="2">
    <location>
        <begin position="6"/>
        <end position="25"/>
    </location>
</feature>
<dbReference type="InterPro" id="IPR031621">
    <property type="entry name" value="HisKA_7TM"/>
</dbReference>
<accession>A0A6J7HEE9</accession>